<keyword evidence="7" id="KW-1185">Reference proteome</keyword>
<keyword evidence="2 4" id="KW-0238">DNA-binding</keyword>
<dbReference type="GO" id="GO:0000976">
    <property type="term" value="F:transcription cis-regulatory region binding"/>
    <property type="evidence" value="ECO:0007669"/>
    <property type="project" value="TreeGrafter"/>
</dbReference>
<dbReference type="InterPro" id="IPR050109">
    <property type="entry name" value="HTH-type_TetR-like_transc_reg"/>
</dbReference>
<dbReference type="SUPFAM" id="SSF46689">
    <property type="entry name" value="Homeodomain-like"/>
    <property type="match status" value="1"/>
</dbReference>
<evidence type="ECO:0000256" key="2">
    <source>
        <dbReference type="ARBA" id="ARBA00023125"/>
    </source>
</evidence>
<evidence type="ECO:0000259" key="5">
    <source>
        <dbReference type="PROSITE" id="PS50977"/>
    </source>
</evidence>
<dbReference type="PRINTS" id="PR00455">
    <property type="entry name" value="HTHTETR"/>
</dbReference>
<keyword evidence="3" id="KW-0804">Transcription</keyword>
<evidence type="ECO:0000256" key="4">
    <source>
        <dbReference type="PROSITE-ProRule" id="PRU00335"/>
    </source>
</evidence>
<protein>
    <submittedName>
        <fullName evidence="6">TetR family transcriptional regulator</fullName>
    </submittedName>
</protein>
<sequence>MTIRDEDATGTSVAAKPTAQRALEALKSLAQEKGLDDVSMRDVAKRLGLSLAALQYHYPNKAALLEAFVRQTVASYRERIETVLAVSAEGEHFASLVRFAAMETAHWDNHGVMAMIEGRASHDDAARNAILLFFRSYLDIMRDALMADSPGLPPAKALLTATLVVSMLEGLPTLIEPAGDLGIDPDALVDAIIRAAKMLSAGMM</sequence>
<dbReference type="AlphaFoldDB" id="A0A2T4YYC1"/>
<evidence type="ECO:0000256" key="3">
    <source>
        <dbReference type="ARBA" id="ARBA00023163"/>
    </source>
</evidence>
<feature type="DNA-binding region" description="H-T-H motif" evidence="4">
    <location>
        <begin position="39"/>
        <end position="58"/>
    </location>
</feature>
<dbReference type="Proteomes" id="UP000241808">
    <property type="component" value="Unassembled WGS sequence"/>
</dbReference>
<comment type="caution">
    <text evidence="6">The sequence shown here is derived from an EMBL/GenBank/DDBJ whole genome shotgun (WGS) entry which is preliminary data.</text>
</comment>
<name>A0A2T4YYC1_9HYPH</name>
<dbReference type="Pfam" id="PF00440">
    <property type="entry name" value="TetR_N"/>
    <property type="match status" value="1"/>
</dbReference>
<gene>
    <name evidence="6" type="ORF">C8P69_1097</name>
</gene>
<dbReference type="Gene3D" id="1.10.10.60">
    <property type="entry name" value="Homeodomain-like"/>
    <property type="match status" value="1"/>
</dbReference>
<dbReference type="InterPro" id="IPR001647">
    <property type="entry name" value="HTH_TetR"/>
</dbReference>
<evidence type="ECO:0000313" key="6">
    <source>
        <dbReference type="EMBL" id="PTM51721.1"/>
    </source>
</evidence>
<reference evidence="6 7" key="1">
    <citation type="submission" date="2018-04" db="EMBL/GenBank/DDBJ databases">
        <title>Genomic Encyclopedia of Archaeal and Bacterial Type Strains, Phase II (KMG-II): from individual species to whole genera.</title>
        <authorList>
            <person name="Goeker M."/>
        </authorList>
    </citation>
    <scope>NUCLEOTIDE SEQUENCE [LARGE SCALE GENOMIC DNA]</scope>
    <source>
        <strain evidence="6 7">DSM 25521</strain>
    </source>
</reference>
<evidence type="ECO:0000313" key="7">
    <source>
        <dbReference type="Proteomes" id="UP000241808"/>
    </source>
</evidence>
<accession>A0A2T4YYC1</accession>
<proteinExistence type="predicted"/>
<dbReference type="PANTHER" id="PTHR30055">
    <property type="entry name" value="HTH-TYPE TRANSCRIPTIONAL REGULATOR RUTR"/>
    <property type="match status" value="1"/>
</dbReference>
<dbReference type="GO" id="GO:0003700">
    <property type="term" value="F:DNA-binding transcription factor activity"/>
    <property type="evidence" value="ECO:0007669"/>
    <property type="project" value="TreeGrafter"/>
</dbReference>
<dbReference type="PANTHER" id="PTHR30055:SF234">
    <property type="entry name" value="HTH-TYPE TRANSCRIPTIONAL REGULATOR BETI"/>
    <property type="match status" value="1"/>
</dbReference>
<dbReference type="RefSeq" id="WP_108178831.1">
    <property type="nucleotide sequence ID" value="NZ_PZZL01000009.1"/>
</dbReference>
<dbReference type="InterPro" id="IPR009057">
    <property type="entry name" value="Homeodomain-like_sf"/>
</dbReference>
<organism evidence="6 7">
    <name type="scientific">Phreatobacter oligotrophus</name>
    <dbReference type="NCBI Taxonomy" id="1122261"/>
    <lineage>
        <taxon>Bacteria</taxon>
        <taxon>Pseudomonadati</taxon>
        <taxon>Pseudomonadota</taxon>
        <taxon>Alphaproteobacteria</taxon>
        <taxon>Hyphomicrobiales</taxon>
        <taxon>Phreatobacteraceae</taxon>
        <taxon>Phreatobacter</taxon>
    </lineage>
</organism>
<dbReference type="Gene3D" id="1.10.357.10">
    <property type="entry name" value="Tetracycline Repressor, domain 2"/>
    <property type="match status" value="1"/>
</dbReference>
<dbReference type="EMBL" id="PZZL01000009">
    <property type="protein sequence ID" value="PTM51721.1"/>
    <property type="molecule type" value="Genomic_DNA"/>
</dbReference>
<dbReference type="PROSITE" id="PS50977">
    <property type="entry name" value="HTH_TETR_2"/>
    <property type="match status" value="1"/>
</dbReference>
<evidence type="ECO:0000256" key="1">
    <source>
        <dbReference type="ARBA" id="ARBA00023015"/>
    </source>
</evidence>
<feature type="domain" description="HTH tetR-type" evidence="5">
    <location>
        <begin position="16"/>
        <end position="76"/>
    </location>
</feature>
<dbReference type="OrthoDB" id="9814200at2"/>
<keyword evidence="1" id="KW-0805">Transcription regulation</keyword>